<dbReference type="KEGG" id="pbap:Pla133_44030"/>
<sequence length="202" mass="20786">MEPSPDSTPGNHVARAAVEAAGAARRMAGPALADGPRAADGALEGGTATYAQGRARELGSLAGILEEVAEEARTLDDRLAIAPDEDRARLLQRVFDLAFEVLEGAAAVVRLGGVAASAAGQATSEVTGGLPSGLVPASLEAQAALELTLSTLRSLAGRMEASDELRLRLRVGESILAEIQQRLSRMRSLDPHRTAANGGSDD</sequence>
<reference evidence="1 2" key="1">
    <citation type="submission" date="2019-02" db="EMBL/GenBank/DDBJ databases">
        <title>Deep-cultivation of Planctomycetes and their phenomic and genomic characterization uncovers novel biology.</title>
        <authorList>
            <person name="Wiegand S."/>
            <person name="Jogler M."/>
            <person name="Boedeker C."/>
            <person name="Pinto D."/>
            <person name="Vollmers J."/>
            <person name="Rivas-Marin E."/>
            <person name="Kohn T."/>
            <person name="Peeters S.H."/>
            <person name="Heuer A."/>
            <person name="Rast P."/>
            <person name="Oberbeckmann S."/>
            <person name="Bunk B."/>
            <person name="Jeske O."/>
            <person name="Meyerdierks A."/>
            <person name="Storesund J.E."/>
            <person name="Kallscheuer N."/>
            <person name="Luecker S."/>
            <person name="Lage O.M."/>
            <person name="Pohl T."/>
            <person name="Merkel B.J."/>
            <person name="Hornburger P."/>
            <person name="Mueller R.-W."/>
            <person name="Bruemmer F."/>
            <person name="Labrenz M."/>
            <person name="Spormann A.M."/>
            <person name="Op den Camp H."/>
            <person name="Overmann J."/>
            <person name="Amann R."/>
            <person name="Jetten M.S.M."/>
            <person name="Mascher T."/>
            <person name="Medema M.H."/>
            <person name="Devos D.P."/>
            <person name="Kaster A.-K."/>
            <person name="Ovreas L."/>
            <person name="Rohde M."/>
            <person name="Galperin M.Y."/>
            <person name="Jogler C."/>
        </authorList>
    </citation>
    <scope>NUCLEOTIDE SEQUENCE [LARGE SCALE GENOMIC DNA]</scope>
    <source>
        <strain evidence="1 2">Pla133</strain>
    </source>
</reference>
<dbReference type="AlphaFoldDB" id="A0A518BQN1"/>
<keyword evidence="2" id="KW-1185">Reference proteome</keyword>
<name>A0A518BQN1_9BACT</name>
<organism evidence="1 2">
    <name type="scientific">Engelhardtia mirabilis</name>
    <dbReference type="NCBI Taxonomy" id="2528011"/>
    <lineage>
        <taxon>Bacteria</taxon>
        <taxon>Pseudomonadati</taxon>
        <taxon>Planctomycetota</taxon>
        <taxon>Planctomycetia</taxon>
        <taxon>Planctomycetia incertae sedis</taxon>
        <taxon>Engelhardtia</taxon>
    </lineage>
</organism>
<protein>
    <submittedName>
        <fullName evidence="1">Uncharacterized protein</fullName>
    </submittedName>
</protein>
<accession>A0A518BQN1</accession>
<dbReference type="RefSeq" id="WP_145069048.1">
    <property type="nucleotide sequence ID" value="NZ_CP036287.1"/>
</dbReference>
<gene>
    <name evidence="1" type="ORF">Pla133_44030</name>
</gene>
<dbReference type="EMBL" id="CP036287">
    <property type="protein sequence ID" value="QDU69284.1"/>
    <property type="molecule type" value="Genomic_DNA"/>
</dbReference>
<evidence type="ECO:0000313" key="2">
    <source>
        <dbReference type="Proteomes" id="UP000316921"/>
    </source>
</evidence>
<evidence type="ECO:0000313" key="1">
    <source>
        <dbReference type="EMBL" id="QDU69284.1"/>
    </source>
</evidence>
<dbReference type="Proteomes" id="UP000316921">
    <property type="component" value="Chromosome"/>
</dbReference>
<proteinExistence type="predicted"/>